<dbReference type="PANTHER" id="PTHR47245:SF1">
    <property type="entry name" value="FOLDASE PROTEIN PRSA"/>
    <property type="match status" value="1"/>
</dbReference>
<name>A0A1G1VCV8_9BACT</name>
<organism evidence="8 9">
    <name type="scientific">Candidatus Blackburnbacteria bacterium RIFCSPLOWO2_01_FULL_41_27</name>
    <dbReference type="NCBI Taxonomy" id="1797520"/>
    <lineage>
        <taxon>Bacteria</taxon>
        <taxon>Candidatus Blackburniibacteriota</taxon>
    </lineage>
</organism>
<keyword evidence="5" id="KW-0413">Isomerase</keyword>
<dbReference type="PANTHER" id="PTHR47245">
    <property type="entry name" value="PEPTIDYLPROLYL ISOMERASE"/>
    <property type="match status" value="1"/>
</dbReference>
<keyword evidence="6" id="KW-1133">Transmembrane helix</keyword>
<comment type="catalytic activity">
    <reaction evidence="1">
        <text>[protein]-peptidylproline (omega=180) = [protein]-peptidylproline (omega=0)</text>
        <dbReference type="Rhea" id="RHEA:16237"/>
        <dbReference type="Rhea" id="RHEA-COMP:10747"/>
        <dbReference type="Rhea" id="RHEA-COMP:10748"/>
        <dbReference type="ChEBI" id="CHEBI:83833"/>
        <dbReference type="ChEBI" id="CHEBI:83834"/>
        <dbReference type="EC" id="5.2.1.8"/>
    </reaction>
</comment>
<keyword evidence="6" id="KW-0472">Membrane</keyword>
<protein>
    <recommendedName>
        <fullName evidence="2">peptidylprolyl isomerase</fullName>
        <ecNumber evidence="2">5.2.1.8</ecNumber>
    </recommendedName>
</protein>
<dbReference type="Proteomes" id="UP000177685">
    <property type="component" value="Unassembled WGS sequence"/>
</dbReference>
<keyword evidence="4" id="KW-0697">Rotamase</keyword>
<dbReference type="Gene3D" id="1.10.4030.10">
    <property type="entry name" value="Porin chaperone SurA, peptide-binding domain"/>
    <property type="match status" value="1"/>
</dbReference>
<gene>
    <name evidence="8" type="ORF">A3A58_01955</name>
</gene>
<dbReference type="InterPro" id="IPR027304">
    <property type="entry name" value="Trigger_fact/SurA_dom_sf"/>
</dbReference>
<proteinExistence type="predicted"/>
<feature type="transmembrane region" description="Helical" evidence="6">
    <location>
        <begin position="34"/>
        <end position="51"/>
    </location>
</feature>
<accession>A0A1G1VCV8</accession>
<dbReference type="EC" id="5.2.1.8" evidence="2"/>
<evidence type="ECO:0000256" key="4">
    <source>
        <dbReference type="ARBA" id="ARBA00023110"/>
    </source>
</evidence>
<dbReference type="SUPFAM" id="SSF109998">
    <property type="entry name" value="Triger factor/SurA peptide-binding domain-like"/>
    <property type="match status" value="1"/>
</dbReference>
<evidence type="ECO:0000313" key="9">
    <source>
        <dbReference type="Proteomes" id="UP000177685"/>
    </source>
</evidence>
<comment type="caution">
    <text evidence="8">The sequence shown here is derived from an EMBL/GenBank/DDBJ whole genome shotgun (WGS) entry which is preliminary data.</text>
</comment>
<keyword evidence="6" id="KW-0812">Transmembrane</keyword>
<reference evidence="8 9" key="1">
    <citation type="journal article" date="2016" name="Nat. Commun.">
        <title>Thousands of microbial genomes shed light on interconnected biogeochemical processes in an aquifer system.</title>
        <authorList>
            <person name="Anantharaman K."/>
            <person name="Brown C.T."/>
            <person name="Hug L.A."/>
            <person name="Sharon I."/>
            <person name="Castelle C.J."/>
            <person name="Probst A.J."/>
            <person name="Thomas B.C."/>
            <person name="Singh A."/>
            <person name="Wilkins M.J."/>
            <person name="Karaoz U."/>
            <person name="Brodie E.L."/>
            <person name="Williams K.H."/>
            <person name="Hubbard S.S."/>
            <person name="Banfield J.F."/>
        </authorList>
    </citation>
    <scope>NUCLEOTIDE SEQUENCE [LARGE SCALE GENOMIC DNA]</scope>
</reference>
<sequence>MQVKRTTAKKTQVDIKNKMSSRNITGGNFLNKRNIIIALAVVLVLAILVLLKNQFIVVSVNGESINRLTLIRELEKQAGKKVLEGLVTNTLILQEAKKRNITITDNELNAEIKNIDENLKKRGQSLDQVLTLQGITIDKVKDQIKLNLIMKKLLSDKVSVSDKDVSDYIDKNSKLIPQGANPADTKNQVRQQLEQQKLQEKGEELIKSLQDKAKINYFIKL</sequence>
<dbReference type="InterPro" id="IPR015391">
    <property type="entry name" value="SurA_N"/>
</dbReference>
<dbReference type="Pfam" id="PF09312">
    <property type="entry name" value="SurA_N"/>
    <property type="match status" value="1"/>
</dbReference>
<evidence type="ECO:0000256" key="6">
    <source>
        <dbReference type="SAM" id="Phobius"/>
    </source>
</evidence>
<keyword evidence="3" id="KW-0732">Signal</keyword>
<evidence type="ECO:0000256" key="3">
    <source>
        <dbReference type="ARBA" id="ARBA00022729"/>
    </source>
</evidence>
<dbReference type="AlphaFoldDB" id="A0A1G1VCV8"/>
<dbReference type="InterPro" id="IPR050245">
    <property type="entry name" value="PrsA_foldase"/>
</dbReference>
<evidence type="ECO:0000313" key="8">
    <source>
        <dbReference type="EMBL" id="OGY13171.1"/>
    </source>
</evidence>
<dbReference type="GO" id="GO:0003755">
    <property type="term" value="F:peptidyl-prolyl cis-trans isomerase activity"/>
    <property type="evidence" value="ECO:0007669"/>
    <property type="project" value="UniProtKB-KW"/>
</dbReference>
<feature type="domain" description="SurA N-terminal" evidence="7">
    <location>
        <begin position="80"/>
        <end position="153"/>
    </location>
</feature>
<evidence type="ECO:0000256" key="1">
    <source>
        <dbReference type="ARBA" id="ARBA00000971"/>
    </source>
</evidence>
<evidence type="ECO:0000256" key="5">
    <source>
        <dbReference type="ARBA" id="ARBA00023235"/>
    </source>
</evidence>
<dbReference type="EMBL" id="MHCD01000040">
    <property type="protein sequence ID" value="OGY13171.1"/>
    <property type="molecule type" value="Genomic_DNA"/>
</dbReference>
<evidence type="ECO:0000259" key="7">
    <source>
        <dbReference type="Pfam" id="PF09312"/>
    </source>
</evidence>
<evidence type="ECO:0000256" key="2">
    <source>
        <dbReference type="ARBA" id="ARBA00013194"/>
    </source>
</evidence>